<proteinExistence type="predicted"/>
<evidence type="ECO:0000313" key="2">
    <source>
        <dbReference type="Proteomes" id="UP000237271"/>
    </source>
</evidence>
<sequence length="95" mass="10775">MAYRIDLPHLINHVVSFVMAEKGGKVEMPCTLRNTTYSKEMNIVLGMTTRWVAAAAKKKYDVVVNTDISYFFMFAEEGDFVISAAKTKFMLQKKG</sequence>
<dbReference type="OrthoDB" id="90730at2759"/>
<protein>
    <submittedName>
        <fullName evidence="1">Uncharacterized protein</fullName>
    </submittedName>
</protein>
<reference evidence="1 2" key="1">
    <citation type="journal article" date="2017" name="Genome Biol. Evol.">
        <title>Phytophthora megakarya and P. palmivora, closely related causal agents of cacao black pod rot, underwent increases in genome sizes and gene numbers by different mechanisms.</title>
        <authorList>
            <person name="Ali S.S."/>
            <person name="Shao J."/>
            <person name="Lary D.J."/>
            <person name="Kronmiller B."/>
            <person name="Shen D."/>
            <person name="Strem M.D."/>
            <person name="Amoako-Attah I."/>
            <person name="Akrofi A.Y."/>
            <person name="Begoude B.A."/>
            <person name="Ten Hoopen G.M."/>
            <person name="Coulibaly K."/>
            <person name="Kebe B.I."/>
            <person name="Melnick R.L."/>
            <person name="Guiltinan M.J."/>
            <person name="Tyler B.M."/>
            <person name="Meinhardt L.W."/>
            <person name="Bailey B.A."/>
        </authorList>
    </citation>
    <scope>NUCLEOTIDE SEQUENCE [LARGE SCALE GENOMIC DNA]</scope>
    <source>
        <strain evidence="2">sbr112.9</strain>
    </source>
</reference>
<evidence type="ECO:0000313" key="1">
    <source>
        <dbReference type="EMBL" id="POM64694.1"/>
    </source>
</evidence>
<dbReference type="Proteomes" id="UP000237271">
    <property type="component" value="Unassembled WGS sequence"/>
</dbReference>
<keyword evidence="2" id="KW-1185">Reference proteome</keyword>
<organism evidence="1 2">
    <name type="scientific">Phytophthora palmivora</name>
    <dbReference type="NCBI Taxonomy" id="4796"/>
    <lineage>
        <taxon>Eukaryota</taxon>
        <taxon>Sar</taxon>
        <taxon>Stramenopiles</taxon>
        <taxon>Oomycota</taxon>
        <taxon>Peronosporomycetes</taxon>
        <taxon>Peronosporales</taxon>
        <taxon>Peronosporaceae</taxon>
        <taxon>Phytophthora</taxon>
    </lineage>
</organism>
<accession>A0A2P4XGN9</accession>
<name>A0A2P4XGN9_9STRA</name>
<dbReference type="EMBL" id="NCKW01011062">
    <property type="protein sequence ID" value="POM64694.1"/>
    <property type="molecule type" value="Genomic_DNA"/>
</dbReference>
<dbReference type="AlphaFoldDB" id="A0A2P4XGN9"/>
<comment type="caution">
    <text evidence="1">The sequence shown here is derived from an EMBL/GenBank/DDBJ whole genome shotgun (WGS) entry which is preliminary data.</text>
</comment>
<gene>
    <name evidence="1" type="ORF">PHPALM_19749</name>
</gene>